<evidence type="ECO:0000256" key="2">
    <source>
        <dbReference type="ARBA" id="ARBA00022723"/>
    </source>
</evidence>
<dbReference type="PROSITE" id="PS51471">
    <property type="entry name" value="FE2OG_OXY"/>
    <property type="match status" value="1"/>
</dbReference>
<evidence type="ECO:0000259" key="6">
    <source>
        <dbReference type="PROSITE" id="PS51471"/>
    </source>
</evidence>
<dbReference type="Pfam" id="PF14226">
    <property type="entry name" value="DIOX_N"/>
    <property type="match status" value="1"/>
</dbReference>
<keyword evidence="5" id="KW-0560">Oxidoreductase</keyword>
<reference evidence="7" key="1">
    <citation type="submission" date="2019-03" db="EMBL/GenBank/DDBJ databases">
        <authorList>
            <person name="Mank J."/>
            <person name="Almeida P."/>
        </authorList>
    </citation>
    <scope>NUCLEOTIDE SEQUENCE</scope>
    <source>
        <strain evidence="7">78183</strain>
    </source>
</reference>
<keyword evidence="3" id="KW-0847">Vitamin C</keyword>
<dbReference type="GO" id="GO:0016491">
    <property type="term" value="F:oxidoreductase activity"/>
    <property type="evidence" value="ECO:0007669"/>
    <property type="project" value="UniProtKB-KW"/>
</dbReference>
<protein>
    <recommendedName>
        <fullName evidence="6">Fe2OG dioxygenase domain-containing protein</fullName>
    </recommendedName>
</protein>
<feature type="domain" description="Fe2OG dioxygenase" evidence="6">
    <location>
        <begin position="201"/>
        <end position="302"/>
    </location>
</feature>
<dbReference type="InterPro" id="IPR044861">
    <property type="entry name" value="IPNS-like_FE2OG_OXY"/>
</dbReference>
<keyword evidence="4 5" id="KW-0408">Iron</keyword>
<dbReference type="InterPro" id="IPR050295">
    <property type="entry name" value="Plant_2OG-oxidoreductases"/>
</dbReference>
<accession>A0A6N2LW40</accession>
<evidence type="ECO:0000256" key="5">
    <source>
        <dbReference type="RuleBase" id="RU003682"/>
    </source>
</evidence>
<dbReference type="Gene3D" id="2.60.120.330">
    <property type="entry name" value="B-lactam Antibiotic, Isopenicillin N Synthase, Chain"/>
    <property type="match status" value="1"/>
</dbReference>
<dbReference type="EMBL" id="CAADRP010001608">
    <property type="protein sequence ID" value="VFU44694.1"/>
    <property type="molecule type" value="Genomic_DNA"/>
</dbReference>
<dbReference type="InterPro" id="IPR026992">
    <property type="entry name" value="DIOX_N"/>
</dbReference>
<name>A0A6N2LW40_SALVM</name>
<dbReference type="PANTHER" id="PTHR47991">
    <property type="entry name" value="OXOGLUTARATE/IRON-DEPENDENT DIOXYGENASE"/>
    <property type="match status" value="1"/>
</dbReference>
<dbReference type="InterPro" id="IPR027443">
    <property type="entry name" value="IPNS-like_sf"/>
</dbReference>
<dbReference type="InterPro" id="IPR005123">
    <property type="entry name" value="Oxoglu/Fe-dep_dioxygenase_dom"/>
</dbReference>
<proteinExistence type="inferred from homology"/>
<dbReference type="Pfam" id="PF03171">
    <property type="entry name" value="2OG-FeII_Oxy"/>
    <property type="match status" value="1"/>
</dbReference>
<gene>
    <name evidence="7" type="ORF">SVIM_LOCUS275955</name>
</gene>
<dbReference type="GO" id="GO:0031418">
    <property type="term" value="F:L-ascorbic acid binding"/>
    <property type="evidence" value="ECO:0007669"/>
    <property type="project" value="UniProtKB-KW"/>
</dbReference>
<comment type="similarity">
    <text evidence="1 5">Belongs to the iron/ascorbate-dependent oxidoreductase family.</text>
</comment>
<organism evidence="7">
    <name type="scientific">Salix viminalis</name>
    <name type="common">Common osier</name>
    <name type="synonym">Basket willow</name>
    <dbReference type="NCBI Taxonomy" id="40686"/>
    <lineage>
        <taxon>Eukaryota</taxon>
        <taxon>Viridiplantae</taxon>
        <taxon>Streptophyta</taxon>
        <taxon>Embryophyta</taxon>
        <taxon>Tracheophyta</taxon>
        <taxon>Spermatophyta</taxon>
        <taxon>Magnoliopsida</taxon>
        <taxon>eudicotyledons</taxon>
        <taxon>Gunneridae</taxon>
        <taxon>Pentapetalae</taxon>
        <taxon>rosids</taxon>
        <taxon>fabids</taxon>
        <taxon>Malpighiales</taxon>
        <taxon>Salicaceae</taxon>
        <taxon>Saliceae</taxon>
        <taxon>Salix</taxon>
    </lineage>
</organism>
<evidence type="ECO:0000256" key="1">
    <source>
        <dbReference type="ARBA" id="ARBA00008056"/>
    </source>
</evidence>
<evidence type="ECO:0000256" key="4">
    <source>
        <dbReference type="ARBA" id="ARBA00023004"/>
    </source>
</evidence>
<sequence>MAQTSPVLTQETCEHTKITSVTFSNIIPMDSVLAVDEEIPTIDFFMLFSDDPIQQSKALDHLSHACDEYGFFYVRTLETLFSRSILVNHGVPDTVIEGALEGIAEFFEVTKVEEKKEYRKSNPADRIMWGLNCHAGENREYLKVVAHPQLHCPAKPASISEVLEEYFERFQDVKTGLARAISKILGFEEGYIEKVFDLTSGFDVAAMNVYPPNFQSKGSIGVPSHTDPGFFVSLIQDVDGGLRVLSHKGKWINVYIPRNAFLIQIGDHLEILTNGKYKSHVHQVVVDNNKVRRISLATLHGPSLDTLVIPASEFVDQFHPPGYRGTTYKESLEANGHYEIEVQSCLEQLRL</sequence>
<dbReference type="GO" id="GO:0046872">
    <property type="term" value="F:metal ion binding"/>
    <property type="evidence" value="ECO:0007669"/>
    <property type="project" value="UniProtKB-KW"/>
</dbReference>
<dbReference type="SUPFAM" id="SSF51197">
    <property type="entry name" value="Clavaminate synthase-like"/>
    <property type="match status" value="1"/>
</dbReference>
<evidence type="ECO:0000256" key="3">
    <source>
        <dbReference type="ARBA" id="ARBA00022896"/>
    </source>
</evidence>
<dbReference type="AlphaFoldDB" id="A0A6N2LW40"/>
<evidence type="ECO:0000313" key="7">
    <source>
        <dbReference type="EMBL" id="VFU44694.1"/>
    </source>
</evidence>
<keyword evidence="2 5" id="KW-0479">Metal-binding</keyword>